<proteinExistence type="predicted"/>
<feature type="region of interest" description="Disordered" evidence="1">
    <location>
        <begin position="743"/>
        <end position="787"/>
    </location>
</feature>
<feature type="compositionally biased region" description="Low complexity" evidence="1">
    <location>
        <begin position="65"/>
        <end position="100"/>
    </location>
</feature>
<feature type="region of interest" description="Disordered" evidence="1">
    <location>
        <begin position="490"/>
        <end position="605"/>
    </location>
</feature>
<protein>
    <submittedName>
        <fullName evidence="2">Uncharacterized protein</fullName>
    </submittedName>
</protein>
<feature type="compositionally biased region" description="Polar residues" evidence="1">
    <location>
        <begin position="569"/>
        <end position="579"/>
    </location>
</feature>
<organism evidence="2 3">
    <name type="scientific">Mortierella alpina</name>
    <name type="common">Oleaginous fungus</name>
    <name type="synonym">Mortierella renispora</name>
    <dbReference type="NCBI Taxonomy" id="64518"/>
    <lineage>
        <taxon>Eukaryota</taxon>
        <taxon>Fungi</taxon>
        <taxon>Fungi incertae sedis</taxon>
        <taxon>Mucoromycota</taxon>
        <taxon>Mortierellomycotina</taxon>
        <taxon>Mortierellomycetes</taxon>
        <taxon>Mortierellales</taxon>
        <taxon>Mortierellaceae</taxon>
        <taxon>Mortierella</taxon>
    </lineage>
</organism>
<evidence type="ECO:0000313" key="3">
    <source>
        <dbReference type="Proteomes" id="UP000717515"/>
    </source>
</evidence>
<feature type="region of interest" description="Disordered" evidence="1">
    <location>
        <begin position="806"/>
        <end position="849"/>
    </location>
</feature>
<feature type="compositionally biased region" description="Low complexity" evidence="1">
    <location>
        <begin position="594"/>
        <end position="605"/>
    </location>
</feature>
<feature type="region of interest" description="Disordered" evidence="1">
    <location>
        <begin position="635"/>
        <end position="657"/>
    </location>
</feature>
<accession>A0A9P7ZXJ8</accession>
<feature type="compositionally biased region" description="Polar residues" evidence="1">
    <location>
        <begin position="838"/>
        <end position="847"/>
    </location>
</feature>
<name>A0A9P7ZXJ8_MORAP</name>
<feature type="region of interest" description="Disordered" evidence="1">
    <location>
        <begin position="65"/>
        <end position="112"/>
    </location>
</feature>
<reference evidence="2" key="1">
    <citation type="submission" date="2021-07" db="EMBL/GenBank/DDBJ databases">
        <title>Draft genome of Mortierella alpina, strain LL118, isolated from an aspen leaf litter sample.</title>
        <authorList>
            <person name="Yang S."/>
            <person name="Vinatzer B.A."/>
        </authorList>
    </citation>
    <scope>NUCLEOTIDE SEQUENCE</scope>
    <source>
        <strain evidence="2">LL118</strain>
    </source>
</reference>
<dbReference type="Proteomes" id="UP000717515">
    <property type="component" value="Unassembled WGS sequence"/>
</dbReference>
<feature type="compositionally biased region" description="Polar residues" evidence="1">
    <location>
        <begin position="512"/>
        <end position="521"/>
    </location>
</feature>
<dbReference type="AlphaFoldDB" id="A0A9P7ZXJ8"/>
<sequence length="1179" mass="131023">MSNVLSPIVARYSLFFTLSMFSSSRISRSRQPTQTVQGLVMDAQHQYQEKMKLMLRALVRNASTSTSTSSSSCITHSSGSASTGASTQLSSLSSCTSQSGIEPPSSIFEVPSFPHKEVGSLQQRSDEHTEGKDATLVFTLAGQENNSLSSPAAAERVDRSRVADTELAAVSACTGRPDHPQDRAQAPSVAAAAITKRKDALLTQGSKVSKSSIATLLSVTLTLVILSLLQSKRSQARRRDRDLSRSSTRRRTTQSTHQQDGYKSTTTLPLPLPASSHSDAFLHMDRMAADAQLLIQSTARSSPHAVATIRAEHAEPTQMKHFIPSHVDRDRQASPTRSLATPNFDLGLHSSDSRNQYSVNNAAWSLSDSDLPGKRAKVDFVTAWLQQQNMLAETVETLAVQLHGSWSESNDRIDQMEEQHRQERHAEFGFQSNPDSQRNQQTAINSGAQWEPRHEHHPSPDFSGAHQGSAYVAHNPPAERLGLISWEQHRPRHLSRPSQHSPVHSSHHYPSEQSHPYTATRQGRGRDQLSDSLQLQDSSHHPSPSSVGQGHRRSLSFTHADPSPHWQEHQSQSTLSMSPAEQVRHEHHLRRQRAQMLHQQQRQHQYQQQLQYEIYRQDYRYHHEAAHRPSSYHHYEPHQHYQQHHHQQRHPATASLGRAHSRHDFERYSSMHRSSKVRSVNDLAWERHYFYQVQHHREEALAEQRRIESLRFKQEQQPQQQPQHRDSLHVPELDPVLRTSSLSRITSSSLSPQTAQTLGLSRSKSTSVASVRPQSSASTLSPNESGLRRSVVPDCRFLSAGRRLIKRQEAKAAPSESARTSDTDSQREGATPLPTLMVHSQESTSSLSRRKTLKDFAPSIRSLARRCSNRFSSRPNSFAGSSSDPIVQFPKGKMAIGSPGMRTGHISPVCSDSAPRSRTARPSTVVGFQQFETATSIGHSKHNSLDTSTLSSGTAPERIPIHRKVTLFRSKTATLPRAHNATAHTASTAQTTSYITTADGNIAPTRAKSLSTRPSSSLRLANGRGLDLEIYQSKPSADQDAGSAFSHHVDTPLIAHMGRASSPLSNIADDEDPQKLARRQVLTLLAMGRKDRVSAKTGQVLPHTPLPFPDSLLSSWTATTTGEQRLSPLALETRDEDHELPLQTDAVEALQIGVEDPCERIAFMLVPKSRYEFQPLVVL</sequence>
<feature type="region of interest" description="Disordered" evidence="1">
    <location>
        <begin position="712"/>
        <end position="731"/>
    </location>
</feature>
<feature type="region of interest" description="Disordered" evidence="1">
    <location>
        <begin position="428"/>
        <end position="472"/>
    </location>
</feature>
<evidence type="ECO:0000256" key="1">
    <source>
        <dbReference type="SAM" id="MobiDB-lite"/>
    </source>
</evidence>
<feature type="region of interest" description="Disordered" evidence="1">
    <location>
        <begin position="234"/>
        <end position="274"/>
    </location>
</feature>
<comment type="caution">
    <text evidence="2">The sequence shown here is derived from an EMBL/GenBank/DDBJ whole genome shotgun (WGS) entry which is preliminary data.</text>
</comment>
<dbReference type="EMBL" id="JAIFTL010000293">
    <property type="protein sequence ID" value="KAG9320417.1"/>
    <property type="molecule type" value="Genomic_DNA"/>
</dbReference>
<feature type="compositionally biased region" description="Polar residues" evidence="1">
    <location>
        <begin position="430"/>
        <end position="448"/>
    </location>
</feature>
<feature type="compositionally biased region" description="Polar residues" evidence="1">
    <location>
        <begin position="752"/>
        <end position="784"/>
    </location>
</feature>
<gene>
    <name evidence="2" type="ORF">KVV02_008357</name>
</gene>
<evidence type="ECO:0000313" key="2">
    <source>
        <dbReference type="EMBL" id="KAG9320417.1"/>
    </source>
</evidence>